<dbReference type="HAMAP" id="MF_01343_B">
    <property type="entry name" value="Ribosomal_uS15_B"/>
    <property type="match status" value="1"/>
</dbReference>
<reference evidence="7" key="1">
    <citation type="journal article" date="2014" name="Gene">
        <title>Genome-guided analysis of transformation efficiency and carbon dioxide assimilation by Moorella thermoacetica Y72.</title>
        <authorList>
            <person name="Tsukahara K."/>
            <person name="Kita A."/>
            <person name="Nakashimada Y."/>
            <person name="Hoshino T."/>
            <person name="Murakami K."/>
        </authorList>
    </citation>
    <scope>NUCLEOTIDE SEQUENCE [LARGE SCALE GENOMIC DNA]</scope>
    <source>
        <strain evidence="7">Y72</strain>
    </source>
</reference>
<dbReference type="InterPro" id="IPR000589">
    <property type="entry name" value="Ribosomal_uS15"/>
</dbReference>
<dbReference type="InterPro" id="IPR005290">
    <property type="entry name" value="Ribosomal_uS15_bac-type"/>
</dbReference>
<evidence type="ECO:0000313" key="7">
    <source>
        <dbReference type="EMBL" id="GAF26800.1"/>
    </source>
</evidence>
<keyword evidence="4 6" id="KW-0694">RNA-binding</keyword>
<dbReference type="InterPro" id="IPR009068">
    <property type="entry name" value="uS15_NS1_RNA-bd_sf"/>
</dbReference>
<dbReference type="SMART" id="SM01387">
    <property type="entry name" value="Ribosomal_S15"/>
    <property type="match status" value="1"/>
</dbReference>
<organism evidence="7">
    <name type="scientific">Moorella thermoacetica Y72</name>
    <dbReference type="NCBI Taxonomy" id="1325331"/>
    <lineage>
        <taxon>Bacteria</taxon>
        <taxon>Bacillati</taxon>
        <taxon>Bacillota</taxon>
        <taxon>Clostridia</taxon>
        <taxon>Neomoorellales</taxon>
        <taxon>Neomoorellaceae</taxon>
        <taxon>Neomoorella</taxon>
    </lineage>
</organism>
<accession>A0A0S6UHD1</accession>
<evidence type="ECO:0000256" key="5">
    <source>
        <dbReference type="RuleBase" id="RU003919"/>
    </source>
</evidence>
<evidence type="ECO:0000256" key="3">
    <source>
        <dbReference type="ARBA" id="ARBA00064542"/>
    </source>
</evidence>
<dbReference type="Proteomes" id="UP000063718">
    <property type="component" value="Unassembled WGS sequence"/>
</dbReference>
<dbReference type="FunFam" id="1.10.287.10:FF:000002">
    <property type="entry name" value="30S ribosomal protein S15"/>
    <property type="match status" value="1"/>
</dbReference>
<dbReference type="Pfam" id="PF00312">
    <property type="entry name" value="Ribosomal_S15"/>
    <property type="match status" value="1"/>
</dbReference>
<comment type="function">
    <text evidence="4">Forms an intersubunit bridge (bridge B4) with the 23S rRNA of the 50S subunit in the ribosome.</text>
</comment>
<comment type="similarity">
    <text evidence="4 5">Belongs to the universal ribosomal protein uS15 family.</text>
</comment>
<dbReference type="EMBL" id="DF238840">
    <property type="protein sequence ID" value="GAF26800.1"/>
    <property type="molecule type" value="Genomic_DNA"/>
</dbReference>
<dbReference type="GO" id="GO:0022627">
    <property type="term" value="C:cytosolic small ribosomal subunit"/>
    <property type="evidence" value="ECO:0007669"/>
    <property type="project" value="TreeGrafter"/>
</dbReference>
<evidence type="ECO:0000256" key="2">
    <source>
        <dbReference type="ARBA" id="ARBA00023274"/>
    </source>
</evidence>
<dbReference type="GO" id="GO:0006412">
    <property type="term" value="P:translation"/>
    <property type="evidence" value="ECO:0007669"/>
    <property type="project" value="UniProtKB-UniRule"/>
</dbReference>
<dbReference type="CDD" id="cd00353">
    <property type="entry name" value="Ribosomal_S15p_S13e"/>
    <property type="match status" value="1"/>
</dbReference>
<name>A0A0S6UHD1_NEOTH</name>
<dbReference type="NCBIfam" id="TIGR00952">
    <property type="entry name" value="S15_bact"/>
    <property type="match status" value="1"/>
</dbReference>
<evidence type="ECO:0000256" key="1">
    <source>
        <dbReference type="ARBA" id="ARBA00022980"/>
    </source>
</evidence>
<evidence type="ECO:0000256" key="4">
    <source>
        <dbReference type="HAMAP-Rule" id="MF_01343"/>
    </source>
</evidence>
<comment type="subunit">
    <text evidence="3 4">Part of the 30S ribosomal subunit. Forms a bridge to the 50S subunit in the 70S ribosome, contacting the 23S rRNA.</text>
</comment>
<keyword evidence="2 4" id="KW-0687">Ribonucleoprotein</keyword>
<keyword evidence="4 6" id="KW-0699">rRNA-binding</keyword>
<dbReference type="PANTHER" id="PTHR23321">
    <property type="entry name" value="RIBOSOMAL PROTEIN S15, BACTERIAL AND ORGANELLAR"/>
    <property type="match status" value="1"/>
</dbReference>
<sequence>MNPWRGLAKLRRFSWPVGDAGIKEVKLMALDAAKKREIIARYQKHENDTGSPEVQIAILTERINHLTEHLQVHHKDHHSRRGLLKMVGQRRGLLNYLRDNDVERYRQIVESLGLRR</sequence>
<evidence type="ECO:0000256" key="6">
    <source>
        <dbReference type="RuleBase" id="RU004524"/>
    </source>
</evidence>
<dbReference type="Gene3D" id="1.10.287.10">
    <property type="entry name" value="S15/NS1, RNA-binding"/>
    <property type="match status" value="1"/>
</dbReference>
<gene>
    <name evidence="4" type="primary">rpsO</name>
    <name evidence="7" type="ORF">MTY_2140</name>
</gene>
<dbReference type="AlphaFoldDB" id="A0A0S6UHD1"/>
<protein>
    <recommendedName>
        <fullName evidence="4">Small ribosomal subunit protein uS15</fullName>
    </recommendedName>
</protein>
<keyword evidence="1 4" id="KW-0689">Ribosomal protein</keyword>
<dbReference type="GO" id="GO:0019843">
    <property type="term" value="F:rRNA binding"/>
    <property type="evidence" value="ECO:0007669"/>
    <property type="project" value="UniProtKB-UniRule"/>
</dbReference>
<dbReference type="Gene3D" id="6.10.250.3130">
    <property type="match status" value="1"/>
</dbReference>
<dbReference type="SUPFAM" id="SSF47060">
    <property type="entry name" value="S15/NS1 RNA-binding domain"/>
    <property type="match status" value="1"/>
</dbReference>
<proteinExistence type="inferred from homology"/>
<comment type="function">
    <text evidence="4 6">One of the primary rRNA binding proteins, it binds directly to 16S rRNA where it helps nucleate assembly of the platform of the 30S subunit by binding and bridging several RNA helices of the 16S rRNA.</text>
</comment>
<dbReference type="PROSITE" id="PS00362">
    <property type="entry name" value="RIBOSOMAL_S15"/>
    <property type="match status" value="1"/>
</dbReference>
<dbReference type="PANTHER" id="PTHR23321:SF26">
    <property type="entry name" value="SMALL RIBOSOMAL SUBUNIT PROTEIN US15M"/>
    <property type="match status" value="1"/>
</dbReference>
<dbReference type="GO" id="GO:0003735">
    <property type="term" value="F:structural constituent of ribosome"/>
    <property type="evidence" value="ECO:0007669"/>
    <property type="project" value="InterPro"/>
</dbReference>